<dbReference type="PANTHER" id="PTHR11690">
    <property type="entry name" value="AMILORIDE-SENSITIVE SODIUM CHANNEL-RELATED"/>
    <property type="match status" value="1"/>
</dbReference>
<keyword evidence="4 11" id="KW-0812">Transmembrane</keyword>
<organism evidence="13 14">
    <name type="scientific">Macrostomum lignano</name>
    <dbReference type="NCBI Taxonomy" id="282301"/>
    <lineage>
        <taxon>Eukaryota</taxon>
        <taxon>Metazoa</taxon>
        <taxon>Spiralia</taxon>
        <taxon>Lophotrochozoa</taxon>
        <taxon>Platyhelminthes</taxon>
        <taxon>Rhabditophora</taxon>
        <taxon>Macrostomorpha</taxon>
        <taxon>Macrostomida</taxon>
        <taxon>Macrostomidae</taxon>
        <taxon>Macrostomum</taxon>
    </lineage>
</organism>
<keyword evidence="8" id="KW-0472">Membrane</keyword>
<keyword evidence="10 11" id="KW-0407">Ion channel</keyword>
<evidence type="ECO:0000256" key="7">
    <source>
        <dbReference type="ARBA" id="ARBA00023065"/>
    </source>
</evidence>
<protein>
    <submittedName>
        <fullName evidence="14">Rab-GAP TBC domain-containing protein</fullName>
    </submittedName>
</protein>
<comment type="subcellular location">
    <subcellularLocation>
        <location evidence="1">Membrane</location>
        <topology evidence="1">Multi-pass membrane protein</topology>
    </subcellularLocation>
</comment>
<evidence type="ECO:0000256" key="2">
    <source>
        <dbReference type="ARBA" id="ARBA00022448"/>
    </source>
</evidence>
<reference evidence="14" key="1">
    <citation type="submission" date="2016-11" db="UniProtKB">
        <authorList>
            <consortium name="WormBaseParasite"/>
        </authorList>
    </citation>
    <scope>IDENTIFICATION</scope>
</reference>
<keyword evidence="9 11" id="KW-0739">Sodium transport</keyword>
<evidence type="ECO:0000256" key="11">
    <source>
        <dbReference type="RuleBase" id="RU000679"/>
    </source>
</evidence>
<evidence type="ECO:0000256" key="6">
    <source>
        <dbReference type="ARBA" id="ARBA00023053"/>
    </source>
</evidence>
<evidence type="ECO:0000256" key="8">
    <source>
        <dbReference type="ARBA" id="ARBA00023136"/>
    </source>
</evidence>
<evidence type="ECO:0000256" key="3">
    <source>
        <dbReference type="ARBA" id="ARBA00022461"/>
    </source>
</evidence>
<dbReference type="GO" id="GO:0015280">
    <property type="term" value="F:ligand-gated sodium channel activity"/>
    <property type="evidence" value="ECO:0007669"/>
    <property type="project" value="TreeGrafter"/>
</dbReference>
<evidence type="ECO:0000256" key="10">
    <source>
        <dbReference type="ARBA" id="ARBA00023303"/>
    </source>
</evidence>
<keyword evidence="5" id="KW-1133">Transmembrane helix</keyword>
<evidence type="ECO:0000256" key="4">
    <source>
        <dbReference type="ARBA" id="ARBA00022692"/>
    </source>
</evidence>
<dbReference type="GO" id="GO:0005886">
    <property type="term" value="C:plasma membrane"/>
    <property type="evidence" value="ECO:0007669"/>
    <property type="project" value="TreeGrafter"/>
</dbReference>
<evidence type="ECO:0000256" key="1">
    <source>
        <dbReference type="ARBA" id="ARBA00004141"/>
    </source>
</evidence>
<comment type="similarity">
    <text evidence="11">Belongs to the amiloride-sensitive sodium channel (TC 1.A.6) family.</text>
</comment>
<sequence length="923" mass="105287">MSHLFDAKAPLWLNKSVDDVATTKEWNGFLGELQDAIQQQLVESHVQQFTDLSEAEKILFEEKGLRMLSGGETHQQLFHALSRATETNLNDQVSKEFELNSPYQTRSEAIHAGVVEGIVSLLYKWPDLKSQFVRFLNQSLPLGLRLHVWRVYFNNEYVLQQYHRILHSNPQQAISIDDYGISERCKQILSKEPSLKDMHGSTGAWYAMKAVLSYYHAMKSSQQRLTDSEILLIAPFLQVIQHRIARHEPPPTAVVEVLVQEYFTFMSGRPKFMVDTGHEENESALKHFTARVIALARQADAEIINVFAAALAPGREHGADFSDQDDDMYLAGAMMPLMKTLLKPFFVGILGMDALLFIWDQYVVSLDMPGLQEEFVAIAVACYFILMKAPLKAGANLAAFEKALKTEGLKLLARDFQYLINRFYFSDLYRLINFDKTAPILDPTQNPNTGRVDGGIQPNWRQWLVEEGRTDRVRSDEREHRRVQREADKQRIFGLEDELHRSEVKREAAEEALRIERERQAKEDAEELIRLRRDREYLDEQVRAEKLRRLEDQQRHEEEMRRLRMELRQGQEGVAGDASQRLGTAGWKRPATGESAAGELFLFPPPPSRATHYSPLPWYKKAQNAVHDLEPEAQALEMIVGMVEATAHAARKACHGSGAHTDVLNDVTRLGIVQHTDDMRDAERQVFGRVLREGELDEMEESDKRVFTDKMMQIIIRKTPTKPEDVKCYIHNGVENNNNNTDSINRKNLRDDVVTSSKDANSLGTLASRWASHTGMHGLPNITRTSNRYQRAAWTFLLLGGMAAMTWQIQVIVSRYISFPIQRDDADELQMPRAFPAVTLCNQKSWADRDKPPSSAGTLTGSVYSGLKARDRTMNSICDSTGMNYVFLDFYNALGTDWRSKIGFNITDFLIDCSFGGVYCDKQ</sequence>
<accession>A0A1I8HRH8</accession>
<dbReference type="Proteomes" id="UP000095280">
    <property type="component" value="Unplaced"/>
</dbReference>
<keyword evidence="3 11" id="KW-0894">Sodium channel</keyword>
<dbReference type="PANTHER" id="PTHR11690:SF248">
    <property type="entry name" value="PICKPOCKET 17, ISOFORM A"/>
    <property type="match status" value="1"/>
</dbReference>
<keyword evidence="7 11" id="KW-0406">Ion transport</keyword>
<evidence type="ECO:0000256" key="5">
    <source>
        <dbReference type="ARBA" id="ARBA00022989"/>
    </source>
</evidence>
<name>A0A1I8HRH8_9PLAT</name>
<evidence type="ECO:0000256" key="12">
    <source>
        <dbReference type="SAM" id="Coils"/>
    </source>
</evidence>
<proteinExistence type="inferred from homology"/>
<evidence type="ECO:0000313" key="13">
    <source>
        <dbReference type="Proteomes" id="UP000095280"/>
    </source>
</evidence>
<keyword evidence="12" id="KW-0175">Coiled coil</keyword>
<feature type="coiled-coil region" evidence="12">
    <location>
        <begin position="492"/>
        <end position="573"/>
    </location>
</feature>
<evidence type="ECO:0000256" key="9">
    <source>
        <dbReference type="ARBA" id="ARBA00023201"/>
    </source>
</evidence>
<evidence type="ECO:0000313" key="14">
    <source>
        <dbReference type="WBParaSite" id="maker-uti_cns_0007449-snap-gene-0.3-mRNA-1"/>
    </source>
</evidence>
<dbReference type="AlphaFoldDB" id="A0A1I8HRH8"/>
<dbReference type="Pfam" id="PF00858">
    <property type="entry name" value="ASC"/>
    <property type="match status" value="1"/>
</dbReference>
<dbReference type="InterPro" id="IPR001873">
    <property type="entry name" value="ENaC"/>
</dbReference>
<dbReference type="CDD" id="cd22265">
    <property type="entry name" value="UDM1_RNF168"/>
    <property type="match status" value="1"/>
</dbReference>
<keyword evidence="13" id="KW-1185">Reference proteome</keyword>
<keyword evidence="6" id="KW-0915">Sodium</keyword>
<dbReference type="WBParaSite" id="maker-uti_cns_0007449-snap-gene-0.3-mRNA-1">
    <property type="protein sequence ID" value="maker-uti_cns_0007449-snap-gene-0.3-mRNA-1"/>
    <property type="gene ID" value="maker-uti_cns_0007449-snap-gene-0.3"/>
</dbReference>
<keyword evidence="2 11" id="KW-0813">Transport</keyword>